<feature type="compositionally biased region" description="Pro residues" evidence="1">
    <location>
        <begin position="110"/>
        <end position="122"/>
    </location>
</feature>
<keyword evidence="3" id="KW-1185">Reference proteome</keyword>
<comment type="caution">
    <text evidence="2">The sequence shown here is derived from an EMBL/GenBank/DDBJ whole genome shotgun (WGS) entry which is preliminary data.</text>
</comment>
<feature type="region of interest" description="Disordered" evidence="1">
    <location>
        <begin position="110"/>
        <end position="131"/>
    </location>
</feature>
<reference evidence="2" key="2">
    <citation type="submission" date="2020-08" db="EMBL/GenBank/DDBJ databases">
        <title>Plant Genome Project.</title>
        <authorList>
            <person name="Zhang R.-G."/>
        </authorList>
    </citation>
    <scope>NUCLEOTIDE SEQUENCE</scope>
    <source>
        <strain evidence="2">Huo1</strain>
        <tissue evidence="2">Leaf</tissue>
    </source>
</reference>
<dbReference type="EMBL" id="PNBA02000013">
    <property type="protein sequence ID" value="KAG6403257.1"/>
    <property type="molecule type" value="Genomic_DNA"/>
</dbReference>
<protein>
    <submittedName>
        <fullName evidence="2">Uncharacterized protein</fullName>
    </submittedName>
</protein>
<dbReference type="Proteomes" id="UP000298416">
    <property type="component" value="Unassembled WGS sequence"/>
</dbReference>
<dbReference type="AlphaFoldDB" id="A0A8X8ZFI3"/>
<proteinExistence type="predicted"/>
<evidence type="ECO:0000313" key="2">
    <source>
        <dbReference type="EMBL" id="KAG6403257.1"/>
    </source>
</evidence>
<gene>
    <name evidence="2" type="ORF">SASPL_135474</name>
</gene>
<sequence length="181" mass="20239">MPAFDSRCSAAAAYCQVVVSPPLPFPHLRPLHRPPPPRPRRRPGTLRYDCLPPPQFHLLLKSWLRQHRKASSSLILSEMKSIGYTPDCGTCNYLFLTLSKIGQFVVSPPLPHPRPLHRPPPPHPRRRPGTLRYDCLPRRSSTTSSQIVAAATPEGVYGGLIVELSEARKVDAVAEVVREMM</sequence>
<evidence type="ECO:0000313" key="3">
    <source>
        <dbReference type="Proteomes" id="UP000298416"/>
    </source>
</evidence>
<organism evidence="2">
    <name type="scientific">Salvia splendens</name>
    <name type="common">Scarlet sage</name>
    <dbReference type="NCBI Taxonomy" id="180675"/>
    <lineage>
        <taxon>Eukaryota</taxon>
        <taxon>Viridiplantae</taxon>
        <taxon>Streptophyta</taxon>
        <taxon>Embryophyta</taxon>
        <taxon>Tracheophyta</taxon>
        <taxon>Spermatophyta</taxon>
        <taxon>Magnoliopsida</taxon>
        <taxon>eudicotyledons</taxon>
        <taxon>Gunneridae</taxon>
        <taxon>Pentapetalae</taxon>
        <taxon>asterids</taxon>
        <taxon>lamiids</taxon>
        <taxon>Lamiales</taxon>
        <taxon>Lamiaceae</taxon>
        <taxon>Nepetoideae</taxon>
        <taxon>Mentheae</taxon>
        <taxon>Salviinae</taxon>
        <taxon>Salvia</taxon>
        <taxon>Salvia subgen. Calosphace</taxon>
        <taxon>core Calosphace</taxon>
    </lineage>
</organism>
<evidence type="ECO:0000256" key="1">
    <source>
        <dbReference type="SAM" id="MobiDB-lite"/>
    </source>
</evidence>
<name>A0A8X8ZFI3_SALSN</name>
<reference evidence="2" key="1">
    <citation type="submission" date="2018-01" db="EMBL/GenBank/DDBJ databases">
        <authorList>
            <person name="Mao J.F."/>
        </authorList>
    </citation>
    <scope>NUCLEOTIDE SEQUENCE</scope>
    <source>
        <strain evidence="2">Huo1</strain>
        <tissue evidence="2">Leaf</tissue>
    </source>
</reference>
<accession>A0A8X8ZFI3</accession>